<evidence type="ECO:0000256" key="1">
    <source>
        <dbReference type="PROSITE-ProRule" id="PRU00076"/>
    </source>
</evidence>
<evidence type="ECO:0000259" key="2">
    <source>
        <dbReference type="PROSITE" id="PS50026"/>
    </source>
</evidence>
<name>A0A2Y9N1L1_DELLE</name>
<accession>A0A2Y9N1L1</accession>
<organism evidence="3 4">
    <name type="scientific">Delphinapterus leucas</name>
    <name type="common">Beluga whale</name>
    <dbReference type="NCBI Taxonomy" id="9749"/>
    <lineage>
        <taxon>Eukaryota</taxon>
        <taxon>Metazoa</taxon>
        <taxon>Chordata</taxon>
        <taxon>Craniata</taxon>
        <taxon>Vertebrata</taxon>
        <taxon>Euteleostomi</taxon>
        <taxon>Mammalia</taxon>
        <taxon>Eutheria</taxon>
        <taxon>Laurasiatheria</taxon>
        <taxon>Artiodactyla</taxon>
        <taxon>Whippomorpha</taxon>
        <taxon>Cetacea</taxon>
        <taxon>Odontoceti</taxon>
        <taxon>Monodontidae</taxon>
        <taxon>Delphinapterus</taxon>
    </lineage>
</organism>
<gene>
    <name evidence="4" type="primary">LOC111174270</name>
</gene>
<keyword evidence="3" id="KW-1185">Reference proteome</keyword>
<dbReference type="STRING" id="9749.A0A2Y9N1L1"/>
<sequence>MDQNQALIYIRLHDTRGLMLSTSKNAPANVKSKCLRRTAADCGGLHTHPYHTHVSKHSHSPSRSGNGYSGPWWCVSYERRTRYYTIYRQSCSMERQTIYRRCPGWSWQDNEPGCLCSVSAVGTCFHGERCSEGEVRQCQCSEGFQGPRCQYVSQRLS</sequence>
<dbReference type="PROSITE" id="PS00022">
    <property type="entry name" value="EGF_1"/>
    <property type="match status" value="1"/>
</dbReference>
<proteinExistence type="predicted"/>
<dbReference type="GeneID" id="111174270"/>
<keyword evidence="1" id="KW-0245">EGF-like domain</keyword>
<dbReference type="InterPro" id="IPR000742">
    <property type="entry name" value="EGF"/>
</dbReference>
<feature type="domain" description="EGF-like" evidence="2">
    <location>
        <begin position="112"/>
        <end position="150"/>
    </location>
</feature>
<reference evidence="4" key="1">
    <citation type="submission" date="2025-08" db="UniProtKB">
        <authorList>
            <consortium name="RefSeq"/>
        </authorList>
    </citation>
    <scope>IDENTIFICATION</scope>
    <source>
        <tissue evidence="4">Blood</tissue>
    </source>
</reference>
<keyword evidence="1" id="KW-1015">Disulfide bond</keyword>
<comment type="caution">
    <text evidence="1">Lacks conserved residue(s) required for the propagation of feature annotation.</text>
</comment>
<feature type="disulfide bond" evidence="1">
    <location>
        <begin position="140"/>
        <end position="149"/>
    </location>
</feature>
<protein>
    <submittedName>
        <fullName evidence="4">EGF-like and EMI domain-containing protein 1 isoform X2</fullName>
    </submittedName>
</protein>
<dbReference type="PROSITE" id="PS50026">
    <property type="entry name" value="EGF_3"/>
    <property type="match status" value="1"/>
</dbReference>
<evidence type="ECO:0000313" key="4">
    <source>
        <dbReference type="RefSeq" id="XP_022428554.1"/>
    </source>
</evidence>
<dbReference type="Proteomes" id="UP000248483">
    <property type="component" value="Unplaced"/>
</dbReference>
<dbReference type="PROSITE" id="PS01186">
    <property type="entry name" value="EGF_2"/>
    <property type="match status" value="1"/>
</dbReference>
<dbReference type="RefSeq" id="XP_022428554.1">
    <property type="nucleotide sequence ID" value="XM_022572846.1"/>
</dbReference>
<dbReference type="AlphaFoldDB" id="A0A2Y9N1L1"/>
<evidence type="ECO:0000313" key="3">
    <source>
        <dbReference type="Proteomes" id="UP000248483"/>
    </source>
</evidence>